<dbReference type="STRING" id="1685010.A0O34_01240"/>
<dbReference type="AlphaFoldDB" id="A0A172XQT2"/>
<sequence length="121" mass="14071">MIIACNSYKVKNIHFKSETIKLDAKIDSIDSTANYYLYFIKNDTLNAYFSKLKLCTNSYKTNTEIKKIYSLTVKTDATKTYRYKNQGNYYVYVDDTFSNTDESILELVDCLNICGKTIENQ</sequence>
<dbReference type="Proteomes" id="UP000077824">
    <property type="component" value="Chromosome"/>
</dbReference>
<name>A0A172XQT2_9FLAO</name>
<reference evidence="1 2" key="1">
    <citation type="submission" date="2016-04" db="EMBL/GenBank/DDBJ databases">
        <title>Complete Genome Sequence of Chryseobacterium sp. IHBB 10212.</title>
        <authorList>
            <person name="Pal M."/>
            <person name="Swarnkar M.K."/>
            <person name="Kaushal K."/>
            <person name="Chhibber S."/>
            <person name="Singh A.K."/>
            <person name="Gulati A."/>
        </authorList>
    </citation>
    <scope>NUCLEOTIDE SEQUENCE [LARGE SCALE GENOMIC DNA]</scope>
    <source>
        <strain evidence="1 2">IHBB 10212</strain>
    </source>
</reference>
<evidence type="ECO:0000313" key="1">
    <source>
        <dbReference type="EMBL" id="ANF49264.1"/>
    </source>
</evidence>
<protein>
    <submittedName>
        <fullName evidence="1">Uncharacterized protein</fullName>
    </submittedName>
</protein>
<dbReference type="EMBL" id="CP015199">
    <property type="protein sequence ID" value="ANF49264.1"/>
    <property type="molecule type" value="Genomic_DNA"/>
</dbReference>
<proteinExistence type="predicted"/>
<dbReference type="KEGG" id="chh:A0O34_01240"/>
<accession>A0A172XQT2</accession>
<keyword evidence="2" id="KW-1185">Reference proteome</keyword>
<organism evidence="1 2">
    <name type="scientific">Chryseobacterium glaciei</name>
    <dbReference type="NCBI Taxonomy" id="1685010"/>
    <lineage>
        <taxon>Bacteria</taxon>
        <taxon>Pseudomonadati</taxon>
        <taxon>Bacteroidota</taxon>
        <taxon>Flavobacteriia</taxon>
        <taxon>Flavobacteriales</taxon>
        <taxon>Weeksellaceae</taxon>
        <taxon>Chryseobacterium group</taxon>
        <taxon>Chryseobacterium</taxon>
    </lineage>
</organism>
<gene>
    <name evidence="1" type="ORF">A0O34_01240</name>
</gene>
<evidence type="ECO:0000313" key="2">
    <source>
        <dbReference type="Proteomes" id="UP000077824"/>
    </source>
</evidence>